<dbReference type="STRING" id="1884261.A0A5C3R1X7"/>
<dbReference type="OrthoDB" id="15108at2759"/>
<keyword evidence="1" id="KW-0812">Transmembrane</keyword>
<sequence length="76" mass="8726">MGALKLDPAVENFDRVRESSYKTYRFTRRTVISAFIGGVLLPATVYILSEATDRRHNWVARLRSEPLTRPLEESNS</sequence>
<proteinExistence type="predicted"/>
<feature type="transmembrane region" description="Helical" evidence="1">
    <location>
        <begin position="30"/>
        <end position="48"/>
    </location>
</feature>
<dbReference type="PANTHER" id="PTHR39476:SF1">
    <property type="entry name" value="NADH DEHYDROGENASE [UBIQUINONE] 1 BETA SUBCOMPLEX SUBUNIT 4"/>
    <property type="match status" value="1"/>
</dbReference>
<keyword evidence="1" id="KW-0472">Membrane</keyword>
<dbReference type="AlphaFoldDB" id="A0A5C3R1X7"/>
<dbReference type="Proteomes" id="UP000305067">
    <property type="component" value="Unassembled WGS sequence"/>
</dbReference>
<dbReference type="EMBL" id="ML178814">
    <property type="protein sequence ID" value="TFL06861.1"/>
    <property type="molecule type" value="Genomic_DNA"/>
</dbReference>
<reference evidence="2 3" key="1">
    <citation type="journal article" date="2019" name="Nat. Ecol. Evol.">
        <title>Megaphylogeny resolves global patterns of mushroom evolution.</title>
        <authorList>
            <person name="Varga T."/>
            <person name="Krizsan K."/>
            <person name="Foldi C."/>
            <person name="Dima B."/>
            <person name="Sanchez-Garcia M."/>
            <person name="Sanchez-Ramirez S."/>
            <person name="Szollosi G.J."/>
            <person name="Szarkandi J.G."/>
            <person name="Papp V."/>
            <person name="Albert L."/>
            <person name="Andreopoulos W."/>
            <person name="Angelini C."/>
            <person name="Antonin V."/>
            <person name="Barry K.W."/>
            <person name="Bougher N.L."/>
            <person name="Buchanan P."/>
            <person name="Buyck B."/>
            <person name="Bense V."/>
            <person name="Catcheside P."/>
            <person name="Chovatia M."/>
            <person name="Cooper J."/>
            <person name="Damon W."/>
            <person name="Desjardin D."/>
            <person name="Finy P."/>
            <person name="Geml J."/>
            <person name="Haridas S."/>
            <person name="Hughes K."/>
            <person name="Justo A."/>
            <person name="Karasinski D."/>
            <person name="Kautmanova I."/>
            <person name="Kiss B."/>
            <person name="Kocsube S."/>
            <person name="Kotiranta H."/>
            <person name="LaButti K.M."/>
            <person name="Lechner B.E."/>
            <person name="Liimatainen K."/>
            <person name="Lipzen A."/>
            <person name="Lukacs Z."/>
            <person name="Mihaltcheva S."/>
            <person name="Morgado L.N."/>
            <person name="Niskanen T."/>
            <person name="Noordeloos M.E."/>
            <person name="Ohm R.A."/>
            <person name="Ortiz-Santana B."/>
            <person name="Ovrebo C."/>
            <person name="Racz N."/>
            <person name="Riley R."/>
            <person name="Savchenko A."/>
            <person name="Shiryaev A."/>
            <person name="Soop K."/>
            <person name="Spirin V."/>
            <person name="Szebenyi C."/>
            <person name="Tomsovsky M."/>
            <person name="Tulloss R.E."/>
            <person name="Uehling J."/>
            <person name="Grigoriev I.V."/>
            <person name="Vagvolgyi C."/>
            <person name="Papp T."/>
            <person name="Martin F.M."/>
            <person name="Miettinen O."/>
            <person name="Hibbett D.S."/>
            <person name="Nagy L.G."/>
        </authorList>
    </citation>
    <scope>NUCLEOTIDE SEQUENCE [LARGE SCALE GENOMIC DNA]</scope>
    <source>
        <strain evidence="2 3">CBS 309.79</strain>
    </source>
</reference>
<accession>A0A5C3R1X7</accession>
<evidence type="ECO:0000256" key="1">
    <source>
        <dbReference type="SAM" id="Phobius"/>
    </source>
</evidence>
<organism evidence="2 3">
    <name type="scientific">Pterulicium gracile</name>
    <dbReference type="NCBI Taxonomy" id="1884261"/>
    <lineage>
        <taxon>Eukaryota</taxon>
        <taxon>Fungi</taxon>
        <taxon>Dikarya</taxon>
        <taxon>Basidiomycota</taxon>
        <taxon>Agaricomycotina</taxon>
        <taxon>Agaricomycetes</taxon>
        <taxon>Agaricomycetidae</taxon>
        <taxon>Agaricales</taxon>
        <taxon>Pleurotineae</taxon>
        <taxon>Pterulaceae</taxon>
        <taxon>Pterulicium</taxon>
    </lineage>
</organism>
<protein>
    <recommendedName>
        <fullName evidence="4">Complex I-B15</fullName>
    </recommendedName>
</protein>
<dbReference type="PANTHER" id="PTHR39476">
    <property type="entry name" value="NADH:UBIQUINONE OXIDOREDUCTASE 6.6KD SUBUNIT"/>
    <property type="match status" value="1"/>
</dbReference>
<evidence type="ECO:0000313" key="3">
    <source>
        <dbReference type="Proteomes" id="UP000305067"/>
    </source>
</evidence>
<evidence type="ECO:0000313" key="2">
    <source>
        <dbReference type="EMBL" id="TFL06861.1"/>
    </source>
</evidence>
<keyword evidence="1" id="KW-1133">Transmembrane helix</keyword>
<gene>
    <name evidence="2" type="ORF">BDV98DRAFT_556819</name>
</gene>
<keyword evidence="3" id="KW-1185">Reference proteome</keyword>
<evidence type="ECO:0008006" key="4">
    <source>
        <dbReference type="Google" id="ProtNLM"/>
    </source>
</evidence>
<name>A0A5C3R1X7_9AGAR</name>